<dbReference type="AlphaFoldDB" id="A0A2U1LP14"/>
<reference evidence="1 2" key="1">
    <citation type="journal article" date="2018" name="Mol. Plant">
        <title>The genome of Artemisia annua provides insight into the evolution of Asteraceae family and artemisinin biosynthesis.</title>
        <authorList>
            <person name="Shen Q."/>
            <person name="Zhang L."/>
            <person name="Liao Z."/>
            <person name="Wang S."/>
            <person name="Yan T."/>
            <person name="Shi P."/>
            <person name="Liu M."/>
            <person name="Fu X."/>
            <person name="Pan Q."/>
            <person name="Wang Y."/>
            <person name="Lv Z."/>
            <person name="Lu X."/>
            <person name="Zhang F."/>
            <person name="Jiang W."/>
            <person name="Ma Y."/>
            <person name="Chen M."/>
            <person name="Hao X."/>
            <person name="Li L."/>
            <person name="Tang Y."/>
            <person name="Lv G."/>
            <person name="Zhou Y."/>
            <person name="Sun X."/>
            <person name="Brodelius P.E."/>
            <person name="Rose J.K.C."/>
            <person name="Tang K."/>
        </authorList>
    </citation>
    <scope>NUCLEOTIDE SEQUENCE [LARGE SCALE GENOMIC DNA]</scope>
    <source>
        <strain evidence="2">cv. Huhao1</strain>
        <tissue evidence="1">Leaf</tissue>
    </source>
</reference>
<name>A0A2U1LP14_ARTAN</name>
<accession>A0A2U1LP14</accession>
<comment type="caution">
    <text evidence="1">The sequence shown here is derived from an EMBL/GenBank/DDBJ whole genome shotgun (WGS) entry which is preliminary data.</text>
</comment>
<gene>
    <name evidence="1" type="ORF">CTI12_AA470960</name>
</gene>
<proteinExistence type="predicted"/>
<dbReference type="EMBL" id="PKPP01008423">
    <property type="protein sequence ID" value="PWA50728.1"/>
    <property type="molecule type" value="Genomic_DNA"/>
</dbReference>
<dbReference type="STRING" id="35608.A0A2U1LP14"/>
<keyword evidence="2" id="KW-1185">Reference proteome</keyword>
<organism evidence="1 2">
    <name type="scientific">Artemisia annua</name>
    <name type="common">Sweet wormwood</name>
    <dbReference type="NCBI Taxonomy" id="35608"/>
    <lineage>
        <taxon>Eukaryota</taxon>
        <taxon>Viridiplantae</taxon>
        <taxon>Streptophyta</taxon>
        <taxon>Embryophyta</taxon>
        <taxon>Tracheophyta</taxon>
        <taxon>Spermatophyta</taxon>
        <taxon>Magnoliopsida</taxon>
        <taxon>eudicotyledons</taxon>
        <taxon>Gunneridae</taxon>
        <taxon>Pentapetalae</taxon>
        <taxon>asterids</taxon>
        <taxon>campanulids</taxon>
        <taxon>Asterales</taxon>
        <taxon>Asteraceae</taxon>
        <taxon>Asteroideae</taxon>
        <taxon>Anthemideae</taxon>
        <taxon>Artemisiinae</taxon>
        <taxon>Artemisia</taxon>
    </lineage>
</organism>
<evidence type="ECO:0000313" key="2">
    <source>
        <dbReference type="Proteomes" id="UP000245207"/>
    </source>
</evidence>
<dbReference type="OrthoDB" id="694709at2759"/>
<protein>
    <submittedName>
        <fullName evidence="1">BYPASS-related protein</fullName>
    </submittedName>
</protein>
<dbReference type="Proteomes" id="UP000245207">
    <property type="component" value="Unassembled WGS sequence"/>
</dbReference>
<sequence length="119" mass="13447">MWSDSANELQVIFDQIKVNDNKVLDVDDVAKQLVIMRDVIDDAEGRVRLVESVKDMEMKVKRFSDGVDALNSGVNRLYRTMLKTRNGCLDAKLGGEFRISVKERHCSRTFSPPSAHSSC</sequence>
<evidence type="ECO:0000313" key="1">
    <source>
        <dbReference type="EMBL" id="PWA50728.1"/>
    </source>
</evidence>